<keyword evidence="2" id="KW-1185">Reference proteome</keyword>
<evidence type="ECO:0000313" key="1">
    <source>
        <dbReference type="EMBL" id="UOR07470.1"/>
    </source>
</evidence>
<sequence length="408" mass="46953">MKQPSYNQKYHKVVDVKTTPGRVYGKVVNRLLRFDLPFVVMVKDSVNDHDLQEWDKQFKQGNDITVKSAYTPTSVHVQESPVYIPTEFIEPYSVVTSIGIVKIGFLRRNNPELPLKLHHEFYGSVSKALSFTTVYVEFDDIYTSLPLNSDDDNEGNNTDILVDGAMEALNKFLVIYKIINEKHYIPQLTTYGIGKYQFLDVDENDNSLITQVLKHYGTPVSFEDTHDYQTELFLRNGLLDNHEFATYIRIYQDVWYKITTHDWRMAVADSLILFESWIRPYLHKIYTEKGLSKNAIKNKFKVNGNPMFITDIAAILVEDATGYAFQDSREYADLLNKAIKVRNKVIHLEKYDVQQIEARGCFYSVCNAISAIAVNGGNILRGKPDVTYLPTFDYDSELFYSKDSGKAN</sequence>
<dbReference type="Proteomes" id="UP000829925">
    <property type="component" value="Chromosome"/>
</dbReference>
<gene>
    <name evidence="1" type="ORF">MUN82_10310</name>
</gene>
<name>A0A8T9T4B5_9BACT</name>
<reference evidence="1 2" key="1">
    <citation type="submission" date="2022-04" db="EMBL/GenBank/DDBJ databases">
        <title>Hymenobacter sp. isolated from the air.</title>
        <authorList>
            <person name="Won M."/>
            <person name="Lee C.-M."/>
            <person name="Woen H.-Y."/>
            <person name="Kwon S.-W."/>
        </authorList>
    </citation>
    <scope>NUCLEOTIDE SEQUENCE [LARGE SCALE GENOMIC DNA]</scope>
    <source>
        <strain evidence="2">5413 J-13</strain>
    </source>
</reference>
<evidence type="ECO:0000313" key="2">
    <source>
        <dbReference type="Proteomes" id="UP000829925"/>
    </source>
</evidence>
<dbReference type="KEGG" id="haei:MUN82_10310"/>
<protein>
    <submittedName>
        <fullName evidence="1">Uncharacterized protein</fullName>
    </submittedName>
</protein>
<accession>A0A8T9T4B5</accession>
<dbReference type="EMBL" id="CP095053">
    <property type="protein sequence ID" value="UOR07470.1"/>
    <property type="molecule type" value="Genomic_DNA"/>
</dbReference>
<proteinExistence type="predicted"/>
<organism evidence="1 2">
    <name type="scientific">Hymenobacter aerilatus</name>
    <dbReference type="NCBI Taxonomy" id="2932251"/>
    <lineage>
        <taxon>Bacteria</taxon>
        <taxon>Pseudomonadati</taxon>
        <taxon>Bacteroidota</taxon>
        <taxon>Cytophagia</taxon>
        <taxon>Cytophagales</taxon>
        <taxon>Hymenobacteraceae</taxon>
        <taxon>Hymenobacter</taxon>
    </lineage>
</organism>
<dbReference type="AlphaFoldDB" id="A0A8T9T4B5"/>
<dbReference type="RefSeq" id="WP_245097238.1">
    <property type="nucleotide sequence ID" value="NZ_CP095053.1"/>
</dbReference>